<accession>A0AAW2FKU5</accession>
<dbReference type="AlphaFoldDB" id="A0AAW2FKU5"/>
<protein>
    <submittedName>
        <fullName evidence="2">Uncharacterized protein</fullName>
    </submittedName>
</protein>
<sequence>MEMHVYYTSGEEERPPREACVTIKAIKWSINLRYDTRRRSPLVSGPRINYRRIASQTNCRRSKEVGLSPIKNASKRNGKE</sequence>
<evidence type="ECO:0000256" key="1">
    <source>
        <dbReference type="SAM" id="MobiDB-lite"/>
    </source>
</evidence>
<proteinExistence type="predicted"/>
<evidence type="ECO:0000313" key="2">
    <source>
        <dbReference type="EMBL" id="KAL0114567.1"/>
    </source>
</evidence>
<name>A0AAW2FKU5_9HYME</name>
<feature type="region of interest" description="Disordered" evidence="1">
    <location>
        <begin position="60"/>
        <end position="80"/>
    </location>
</feature>
<keyword evidence="3" id="KW-1185">Reference proteome</keyword>
<reference evidence="2 3" key="1">
    <citation type="submission" date="2023-03" db="EMBL/GenBank/DDBJ databases">
        <title>High recombination rates correlate with genetic variation in Cardiocondyla obscurior ants.</title>
        <authorList>
            <person name="Errbii M."/>
        </authorList>
    </citation>
    <scope>NUCLEOTIDE SEQUENCE [LARGE SCALE GENOMIC DNA]</scope>
    <source>
        <strain evidence="2">Alpha-2009</strain>
        <tissue evidence="2">Whole body</tissue>
    </source>
</reference>
<evidence type="ECO:0000313" key="3">
    <source>
        <dbReference type="Proteomes" id="UP001430953"/>
    </source>
</evidence>
<comment type="caution">
    <text evidence="2">The sequence shown here is derived from an EMBL/GenBank/DDBJ whole genome shotgun (WGS) entry which is preliminary data.</text>
</comment>
<dbReference type="Proteomes" id="UP001430953">
    <property type="component" value="Unassembled WGS sequence"/>
</dbReference>
<gene>
    <name evidence="2" type="ORF">PUN28_011698</name>
</gene>
<organism evidence="2 3">
    <name type="scientific">Cardiocondyla obscurior</name>
    <dbReference type="NCBI Taxonomy" id="286306"/>
    <lineage>
        <taxon>Eukaryota</taxon>
        <taxon>Metazoa</taxon>
        <taxon>Ecdysozoa</taxon>
        <taxon>Arthropoda</taxon>
        <taxon>Hexapoda</taxon>
        <taxon>Insecta</taxon>
        <taxon>Pterygota</taxon>
        <taxon>Neoptera</taxon>
        <taxon>Endopterygota</taxon>
        <taxon>Hymenoptera</taxon>
        <taxon>Apocrita</taxon>
        <taxon>Aculeata</taxon>
        <taxon>Formicoidea</taxon>
        <taxon>Formicidae</taxon>
        <taxon>Myrmicinae</taxon>
        <taxon>Cardiocondyla</taxon>
    </lineage>
</organism>
<dbReference type="EMBL" id="JADYXP020000011">
    <property type="protein sequence ID" value="KAL0114567.1"/>
    <property type="molecule type" value="Genomic_DNA"/>
</dbReference>